<feature type="domain" description="Phosphodiesterase 4 upstream conserved regions (UCR)" evidence="8">
    <location>
        <begin position="165"/>
        <end position="207"/>
    </location>
</feature>
<comment type="caution">
    <text evidence="9">The sequence shown here is derived from an EMBL/GenBank/DDBJ whole genome shotgun (WGS) entry which is preliminary data.</text>
</comment>
<dbReference type="PANTHER" id="PTHR40141">
    <property type="entry name" value="3',5'-CYCLIC-AMP PHOSPHODIESTERASE-RELATED"/>
    <property type="match status" value="1"/>
</dbReference>
<evidence type="ECO:0000256" key="4">
    <source>
        <dbReference type="ARBA" id="ARBA00022801"/>
    </source>
</evidence>
<dbReference type="OrthoDB" id="6111453at2759"/>
<protein>
    <recommendedName>
        <fullName evidence="3">3',5'-cyclic-AMP phosphodiesterase</fullName>
        <ecNumber evidence="3">3.1.4.53</ecNumber>
    </recommendedName>
</protein>
<evidence type="ECO:0000256" key="7">
    <source>
        <dbReference type="SAM" id="MobiDB-lite"/>
    </source>
</evidence>
<dbReference type="EMBL" id="JANIIK010000111">
    <property type="protein sequence ID" value="KAJ3595094.1"/>
    <property type="molecule type" value="Genomic_DNA"/>
</dbReference>
<keyword evidence="5" id="KW-0114">cAMP</keyword>
<dbReference type="PANTHER" id="PTHR40141:SF2">
    <property type="entry name" value="3',5'-CYCLIC-AMP PHOSPHODIESTERASE"/>
    <property type="match status" value="1"/>
</dbReference>
<keyword evidence="4" id="KW-0378">Hydrolase</keyword>
<dbReference type="Proteomes" id="UP001148018">
    <property type="component" value="Unassembled WGS sequence"/>
</dbReference>
<proteinExistence type="inferred from homology"/>
<sequence length="211" mass="23018">MSPPLLSPPGGQEHKEAPVCHHLLLASSQTLGAELRRVHRRFSGNLQLPPLSWRLAERDKEREWGRPQTPEEIPREGEESWVVGRPTSLPIAPPPRIDITAADPDSPSDPQGSPGSALALHPSQAGHGQRRESFLYRSDSEYDLSPKSMSRNSSIVGELQEDLIVTPFAQVLASLRTVRNNFTTLTNVQCAANKRSPAASQPAATRVCLSG</sequence>
<evidence type="ECO:0000256" key="5">
    <source>
        <dbReference type="ARBA" id="ARBA00023149"/>
    </source>
</evidence>
<comment type="pathway">
    <text evidence="1">Purine metabolism; 3',5'-cyclic AMP degradation; AMP from 3',5'-cyclic AMP: step 1/1.</text>
</comment>
<keyword evidence="10" id="KW-1185">Reference proteome</keyword>
<accession>A0A9Q0DV64</accession>
<dbReference type="InterPro" id="IPR040844">
    <property type="entry name" value="PDE4_UCR"/>
</dbReference>
<evidence type="ECO:0000313" key="9">
    <source>
        <dbReference type="EMBL" id="KAJ3595094.1"/>
    </source>
</evidence>
<evidence type="ECO:0000259" key="8">
    <source>
        <dbReference type="Pfam" id="PF18100"/>
    </source>
</evidence>
<name>A0A9Q0DV64_9TELE</name>
<comment type="catalytic activity">
    <reaction evidence="6">
        <text>3',5'-cyclic AMP + H2O = AMP + H(+)</text>
        <dbReference type="Rhea" id="RHEA:25277"/>
        <dbReference type="ChEBI" id="CHEBI:15377"/>
        <dbReference type="ChEBI" id="CHEBI:15378"/>
        <dbReference type="ChEBI" id="CHEBI:58165"/>
        <dbReference type="ChEBI" id="CHEBI:456215"/>
        <dbReference type="EC" id="3.1.4.53"/>
    </reaction>
    <physiologicalReaction direction="left-to-right" evidence="6">
        <dbReference type="Rhea" id="RHEA:25278"/>
    </physiologicalReaction>
</comment>
<feature type="compositionally biased region" description="Low complexity" evidence="7">
    <location>
        <begin position="101"/>
        <end position="117"/>
    </location>
</feature>
<gene>
    <name evidence="9" type="ORF">NHX12_004399</name>
</gene>
<dbReference type="Pfam" id="PF18100">
    <property type="entry name" value="PDE4_UCR"/>
    <property type="match status" value="1"/>
</dbReference>
<evidence type="ECO:0000256" key="2">
    <source>
        <dbReference type="ARBA" id="ARBA00009517"/>
    </source>
</evidence>
<comment type="similarity">
    <text evidence="2">Belongs to the cyclic nucleotide phosphodiesterase family. PDE4 subfamily.</text>
</comment>
<reference evidence="9" key="1">
    <citation type="submission" date="2022-07" db="EMBL/GenBank/DDBJ databases">
        <title>Chromosome-level genome of Muraenolepis orangiensis.</title>
        <authorList>
            <person name="Kim J."/>
        </authorList>
    </citation>
    <scope>NUCLEOTIDE SEQUENCE</scope>
    <source>
        <strain evidence="9">KU_S4_2022</strain>
        <tissue evidence="9">Muscle</tissue>
    </source>
</reference>
<evidence type="ECO:0000256" key="6">
    <source>
        <dbReference type="ARBA" id="ARBA00033681"/>
    </source>
</evidence>
<dbReference type="AlphaFoldDB" id="A0A9Q0DV64"/>
<organism evidence="9 10">
    <name type="scientific">Muraenolepis orangiensis</name>
    <name type="common">Patagonian moray cod</name>
    <dbReference type="NCBI Taxonomy" id="630683"/>
    <lineage>
        <taxon>Eukaryota</taxon>
        <taxon>Metazoa</taxon>
        <taxon>Chordata</taxon>
        <taxon>Craniata</taxon>
        <taxon>Vertebrata</taxon>
        <taxon>Euteleostomi</taxon>
        <taxon>Actinopterygii</taxon>
        <taxon>Neopterygii</taxon>
        <taxon>Teleostei</taxon>
        <taxon>Neoteleostei</taxon>
        <taxon>Acanthomorphata</taxon>
        <taxon>Zeiogadaria</taxon>
        <taxon>Gadariae</taxon>
        <taxon>Gadiformes</taxon>
        <taxon>Muraenolepidoidei</taxon>
        <taxon>Muraenolepididae</taxon>
        <taxon>Muraenolepis</taxon>
    </lineage>
</organism>
<dbReference type="EC" id="3.1.4.53" evidence="3"/>
<evidence type="ECO:0000256" key="3">
    <source>
        <dbReference type="ARBA" id="ARBA00012276"/>
    </source>
</evidence>
<dbReference type="GO" id="GO:0004115">
    <property type="term" value="F:3',5'-cyclic-AMP phosphodiesterase activity"/>
    <property type="evidence" value="ECO:0007669"/>
    <property type="project" value="UniProtKB-EC"/>
</dbReference>
<evidence type="ECO:0000313" key="10">
    <source>
        <dbReference type="Proteomes" id="UP001148018"/>
    </source>
</evidence>
<evidence type="ECO:0000256" key="1">
    <source>
        <dbReference type="ARBA" id="ARBA00004703"/>
    </source>
</evidence>
<feature type="region of interest" description="Disordered" evidence="7">
    <location>
        <begin position="61"/>
        <end position="131"/>
    </location>
</feature>